<dbReference type="SUPFAM" id="SSF53850">
    <property type="entry name" value="Periplasmic binding protein-like II"/>
    <property type="match status" value="1"/>
</dbReference>
<dbReference type="PANTHER" id="PTHR35936">
    <property type="entry name" value="MEMBRANE-BOUND LYTIC MUREIN TRANSGLYCOSYLASE F"/>
    <property type="match status" value="1"/>
</dbReference>
<evidence type="ECO:0000259" key="3">
    <source>
        <dbReference type="SMART" id="SM00062"/>
    </source>
</evidence>
<evidence type="ECO:0000313" key="4">
    <source>
        <dbReference type="EMBL" id="GAA3715749.1"/>
    </source>
</evidence>
<feature type="chain" id="PRO_5046140938" evidence="2">
    <location>
        <begin position="46"/>
        <end position="352"/>
    </location>
</feature>
<proteinExistence type="predicted"/>
<name>A0ABP7E8P6_9ACTN</name>
<dbReference type="PANTHER" id="PTHR35936:SF19">
    <property type="entry name" value="AMINO-ACID-BINDING PROTEIN YXEM-RELATED"/>
    <property type="match status" value="1"/>
</dbReference>
<keyword evidence="5" id="KW-1185">Reference proteome</keyword>
<keyword evidence="1 2" id="KW-0732">Signal</keyword>
<evidence type="ECO:0000256" key="2">
    <source>
        <dbReference type="SAM" id="SignalP"/>
    </source>
</evidence>
<dbReference type="RefSeq" id="WP_345642069.1">
    <property type="nucleotide sequence ID" value="NZ_BAABEP010000004.1"/>
</dbReference>
<dbReference type="InterPro" id="IPR001638">
    <property type="entry name" value="Solute-binding_3/MltF_N"/>
</dbReference>
<accession>A0ABP7E8P6</accession>
<dbReference type="Gene3D" id="3.40.190.10">
    <property type="entry name" value="Periplasmic binding protein-like II"/>
    <property type="match status" value="2"/>
</dbReference>
<gene>
    <name evidence="4" type="ORF">GCM10023082_11820</name>
</gene>
<organism evidence="4 5">
    <name type="scientific">Streptomyces tremellae</name>
    <dbReference type="NCBI Taxonomy" id="1124239"/>
    <lineage>
        <taxon>Bacteria</taxon>
        <taxon>Bacillati</taxon>
        <taxon>Actinomycetota</taxon>
        <taxon>Actinomycetes</taxon>
        <taxon>Kitasatosporales</taxon>
        <taxon>Streptomycetaceae</taxon>
        <taxon>Streptomyces</taxon>
    </lineage>
</organism>
<dbReference type="Proteomes" id="UP001499884">
    <property type="component" value="Unassembled WGS sequence"/>
</dbReference>
<reference evidence="5" key="1">
    <citation type="journal article" date="2019" name="Int. J. Syst. Evol. Microbiol.">
        <title>The Global Catalogue of Microorganisms (GCM) 10K type strain sequencing project: providing services to taxonomists for standard genome sequencing and annotation.</title>
        <authorList>
            <consortium name="The Broad Institute Genomics Platform"/>
            <consortium name="The Broad Institute Genome Sequencing Center for Infectious Disease"/>
            <person name="Wu L."/>
            <person name="Ma J."/>
        </authorList>
    </citation>
    <scope>NUCLEOTIDE SEQUENCE [LARGE SCALE GENOMIC DNA]</scope>
    <source>
        <strain evidence="5">JCM 30846</strain>
    </source>
</reference>
<evidence type="ECO:0000313" key="5">
    <source>
        <dbReference type="Proteomes" id="UP001499884"/>
    </source>
</evidence>
<sequence length="352" mass="36950">MPSLRVRLRPSGPRGPRARAVVALCAASALAFSLAACGGSSPSAAADTAGTPAAAKGTVTVGAQSNGAARQAVLKVPEVAAIRAELPKRLTGKGTLDIGFGFLPAGSPPLGYVGGDQKTLTGSEPDLGRLVAAVFGLRPRLSNATWDNLFVGIDSGRTDVGFSNITDTEQRKEKYEFACYRKDNLGFEVRKSDPWRFDGTYRSLAGKTVAVGAGTNQEKLLLHWRDQLKAAGKTLTVRYFQDANSTYLALNSGRIDAYLAPNPSVAYHTVRTARTPNATRSAGTYSGAGSTLQGLICATAKKGSGLAKPLSDAVNYLIEHGQYAAWLKAWNLTDEAVPTSRVNPPGLPLGNS</sequence>
<feature type="signal peptide" evidence="2">
    <location>
        <begin position="1"/>
        <end position="45"/>
    </location>
</feature>
<feature type="domain" description="Solute-binding protein family 3/N-terminal" evidence="3">
    <location>
        <begin position="95"/>
        <end position="334"/>
    </location>
</feature>
<comment type="caution">
    <text evidence="4">The sequence shown here is derived from an EMBL/GenBank/DDBJ whole genome shotgun (WGS) entry which is preliminary data.</text>
</comment>
<evidence type="ECO:0000256" key="1">
    <source>
        <dbReference type="ARBA" id="ARBA00022729"/>
    </source>
</evidence>
<dbReference type="SMART" id="SM00062">
    <property type="entry name" value="PBPb"/>
    <property type="match status" value="1"/>
</dbReference>
<dbReference type="EMBL" id="BAABEP010000004">
    <property type="protein sequence ID" value="GAA3715749.1"/>
    <property type="molecule type" value="Genomic_DNA"/>
</dbReference>
<dbReference type="Pfam" id="PF00497">
    <property type="entry name" value="SBP_bac_3"/>
    <property type="match status" value="1"/>
</dbReference>
<protein>
    <submittedName>
        <fullName evidence="4">ABC transporter substrate-binding protein</fullName>
    </submittedName>
</protein>